<reference evidence="2 3" key="1">
    <citation type="submission" date="2023-01" db="EMBL/GenBank/DDBJ databases">
        <title>Novel diversity within Roseofilum (Cyanobacteria; Desertifilaceae) from marine benthic mats with descriptions of four novel species.</title>
        <authorList>
            <person name="Wang Y."/>
            <person name="Berthold D.E."/>
            <person name="Hu J."/>
            <person name="Lefler F.W."/>
            <person name="Laughinghouse H.D. IV."/>
        </authorList>
    </citation>
    <scope>NUCLEOTIDE SEQUENCE [LARGE SCALE GENOMIC DNA]</scope>
    <source>
        <strain evidence="2 3">BLCC-M91</strain>
    </source>
</reference>
<dbReference type="InterPro" id="IPR001932">
    <property type="entry name" value="PPM-type_phosphatase-like_dom"/>
</dbReference>
<dbReference type="EMBL" id="JAQPOK010000063">
    <property type="protein sequence ID" value="MDJ1178693.1"/>
    <property type="molecule type" value="Genomic_DNA"/>
</dbReference>
<gene>
    <name evidence="2" type="ORF">PJF56_07450</name>
</gene>
<dbReference type="InterPro" id="IPR036457">
    <property type="entry name" value="PPM-type-like_dom_sf"/>
</dbReference>
<dbReference type="RefSeq" id="WP_283762005.1">
    <property type="nucleotide sequence ID" value="NZ_JAQPOK010000063.1"/>
</dbReference>
<sequence length="276" mass="30382">MMNDRQFYVIRSEVNQRPNNEDSFLALELNPPNSPHPLWVLAVADGMGGHARGEDVSREALRRLGVSLFEQLCLTPALNQEKMDSLRMETLGLALQEALEQANDFVRRMAKANRWGKAGTTVVAVLIWGQRAVATAIGDSPLFHYRRGDRTVKQLSLDHTVAAALVRGGMITPEMGRYHEGRNQLEFYLGREILPGDPLIEIALEPGDRLLLCTDGISSPIDSLQLLSCLTIASLPESAQALIDTAQKAGSTDNQTLIIWQSGDSEISKATVQQTH</sequence>
<evidence type="ECO:0000313" key="3">
    <source>
        <dbReference type="Proteomes" id="UP001231370"/>
    </source>
</evidence>
<dbReference type="SMART" id="SM00332">
    <property type="entry name" value="PP2Cc"/>
    <property type="match status" value="1"/>
</dbReference>
<feature type="domain" description="PPM-type phosphatase" evidence="1">
    <location>
        <begin position="4"/>
        <end position="262"/>
    </location>
</feature>
<accession>A0ABT7BHM7</accession>
<evidence type="ECO:0000259" key="1">
    <source>
        <dbReference type="PROSITE" id="PS51746"/>
    </source>
</evidence>
<dbReference type="Proteomes" id="UP001231370">
    <property type="component" value="Unassembled WGS sequence"/>
</dbReference>
<dbReference type="CDD" id="cd00143">
    <property type="entry name" value="PP2Cc"/>
    <property type="match status" value="1"/>
</dbReference>
<protein>
    <submittedName>
        <fullName evidence="2">Serine/threonine-protein phosphatase</fullName>
    </submittedName>
</protein>
<name>A0ABT7BHM7_9CYAN</name>
<proteinExistence type="predicted"/>
<organism evidence="2 3">
    <name type="scientific">Roseofilum halophilum BLCC-M91</name>
    <dbReference type="NCBI Taxonomy" id="3022259"/>
    <lineage>
        <taxon>Bacteria</taxon>
        <taxon>Bacillati</taxon>
        <taxon>Cyanobacteriota</taxon>
        <taxon>Cyanophyceae</taxon>
        <taxon>Desertifilales</taxon>
        <taxon>Desertifilaceae</taxon>
        <taxon>Roseofilum</taxon>
        <taxon>Roseofilum halophilum</taxon>
    </lineage>
</organism>
<comment type="caution">
    <text evidence="2">The sequence shown here is derived from an EMBL/GenBank/DDBJ whole genome shotgun (WGS) entry which is preliminary data.</text>
</comment>
<keyword evidence="3" id="KW-1185">Reference proteome</keyword>
<dbReference type="SMART" id="SM00331">
    <property type="entry name" value="PP2C_SIG"/>
    <property type="match status" value="1"/>
</dbReference>
<dbReference type="Gene3D" id="3.60.40.10">
    <property type="entry name" value="PPM-type phosphatase domain"/>
    <property type="match status" value="1"/>
</dbReference>
<dbReference type="SUPFAM" id="SSF81606">
    <property type="entry name" value="PP2C-like"/>
    <property type="match status" value="1"/>
</dbReference>
<dbReference type="PROSITE" id="PS51746">
    <property type="entry name" value="PPM_2"/>
    <property type="match status" value="1"/>
</dbReference>
<evidence type="ECO:0000313" key="2">
    <source>
        <dbReference type="EMBL" id="MDJ1178693.1"/>
    </source>
</evidence>
<dbReference type="Pfam" id="PF13672">
    <property type="entry name" value="PP2C_2"/>
    <property type="match status" value="1"/>
</dbReference>